<accession>A0A8S4R5I2</accession>
<dbReference type="Proteomes" id="UP000838756">
    <property type="component" value="Unassembled WGS sequence"/>
</dbReference>
<proteinExistence type="predicted"/>
<dbReference type="EMBL" id="CAKXAJ010024784">
    <property type="protein sequence ID" value="CAH2230210.1"/>
    <property type="molecule type" value="Genomic_DNA"/>
</dbReference>
<organism evidence="1 2">
    <name type="scientific">Pararge aegeria aegeria</name>
    <dbReference type="NCBI Taxonomy" id="348720"/>
    <lineage>
        <taxon>Eukaryota</taxon>
        <taxon>Metazoa</taxon>
        <taxon>Ecdysozoa</taxon>
        <taxon>Arthropoda</taxon>
        <taxon>Hexapoda</taxon>
        <taxon>Insecta</taxon>
        <taxon>Pterygota</taxon>
        <taxon>Neoptera</taxon>
        <taxon>Endopterygota</taxon>
        <taxon>Lepidoptera</taxon>
        <taxon>Glossata</taxon>
        <taxon>Ditrysia</taxon>
        <taxon>Papilionoidea</taxon>
        <taxon>Nymphalidae</taxon>
        <taxon>Satyrinae</taxon>
        <taxon>Satyrini</taxon>
        <taxon>Parargina</taxon>
        <taxon>Pararge</taxon>
    </lineage>
</organism>
<evidence type="ECO:0000313" key="1">
    <source>
        <dbReference type="EMBL" id="CAH2230210.1"/>
    </source>
</evidence>
<keyword evidence="2" id="KW-1185">Reference proteome</keyword>
<gene>
    <name evidence="1" type="primary">jg7916</name>
    <name evidence="1" type="ORF">PAEG_LOCUS9464</name>
</gene>
<sequence length="78" mass="8695">MAGAVRVIRSSRHNGAVRDTQNSSILFPIAKRRYCSTDSSALLACHPEEPACRPHNATIRRMRITHKALSQREVSRGP</sequence>
<comment type="caution">
    <text evidence="1">The sequence shown here is derived from an EMBL/GenBank/DDBJ whole genome shotgun (WGS) entry which is preliminary data.</text>
</comment>
<dbReference type="AlphaFoldDB" id="A0A8S4R5I2"/>
<evidence type="ECO:0000313" key="2">
    <source>
        <dbReference type="Proteomes" id="UP000838756"/>
    </source>
</evidence>
<protein>
    <submittedName>
        <fullName evidence="1">Jg7916 protein</fullName>
    </submittedName>
</protein>
<name>A0A8S4R5I2_9NEOP</name>
<reference evidence="1" key="1">
    <citation type="submission" date="2022-03" db="EMBL/GenBank/DDBJ databases">
        <authorList>
            <person name="Lindestad O."/>
        </authorList>
    </citation>
    <scope>NUCLEOTIDE SEQUENCE</scope>
</reference>